<dbReference type="EMBL" id="KK107288">
    <property type="protein sequence ID" value="EZA53502.1"/>
    <property type="molecule type" value="Genomic_DNA"/>
</dbReference>
<protein>
    <submittedName>
        <fullName evidence="5">Glutathione S-transferase omega-1</fullName>
    </submittedName>
</protein>
<dbReference type="Pfam" id="PF13417">
    <property type="entry name" value="GST_N_3"/>
    <property type="match status" value="1"/>
</dbReference>
<dbReference type="SUPFAM" id="SSF52833">
    <property type="entry name" value="Thioredoxin-like"/>
    <property type="match status" value="1"/>
</dbReference>
<dbReference type="InterPro" id="IPR004045">
    <property type="entry name" value="Glutathione_S-Trfase_N"/>
</dbReference>
<dbReference type="PROSITE" id="PS50405">
    <property type="entry name" value="GST_CTER"/>
    <property type="match status" value="1"/>
</dbReference>
<organism evidence="5 6">
    <name type="scientific">Ooceraea biroi</name>
    <name type="common">Clonal raider ant</name>
    <name type="synonym">Cerapachys biroi</name>
    <dbReference type="NCBI Taxonomy" id="2015173"/>
    <lineage>
        <taxon>Eukaryota</taxon>
        <taxon>Metazoa</taxon>
        <taxon>Ecdysozoa</taxon>
        <taxon>Arthropoda</taxon>
        <taxon>Hexapoda</taxon>
        <taxon>Insecta</taxon>
        <taxon>Pterygota</taxon>
        <taxon>Neoptera</taxon>
        <taxon>Endopterygota</taxon>
        <taxon>Hymenoptera</taxon>
        <taxon>Apocrita</taxon>
        <taxon>Aculeata</taxon>
        <taxon>Formicoidea</taxon>
        <taxon>Formicidae</taxon>
        <taxon>Dorylinae</taxon>
        <taxon>Ooceraea</taxon>
    </lineage>
</organism>
<dbReference type="Pfam" id="PF13410">
    <property type="entry name" value="GST_C_2"/>
    <property type="match status" value="1"/>
</dbReference>
<dbReference type="Gene3D" id="3.40.30.10">
    <property type="entry name" value="Glutaredoxin"/>
    <property type="match status" value="1"/>
</dbReference>
<dbReference type="PROSITE" id="PS50404">
    <property type="entry name" value="GST_NTER"/>
    <property type="match status" value="1"/>
</dbReference>
<dbReference type="InterPro" id="IPR010987">
    <property type="entry name" value="Glutathione-S-Trfase_C-like"/>
</dbReference>
<dbReference type="AlphaFoldDB" id="A0A026WBP5"/>
<evidence type="ECO:0000256" key="1">
    <source>
        <dbReference type="ARBA" id="ARBA00011067"/>
    </source>
</evidence>
<dbReference type="OMA" id="QENWPPR"/>
<dbReference type="SFLD" id="SFLDS00019">
    <property type="entry name" value="Glutathione_Transferase_(cytos"/>
    <property type="match status" value="1"/>
</dbReference>
<dbReference type="GO" id="GO:0045174">
    <property type="term" value="F:glutathione dehydrogenase (ascorbate) activity"/>
    <property type="evidence" value="ECO:0007669"/>
    <property type="project" value="TreeGrafter"/>
</dbReference>
<dbReference type="Proteomes" id="UP000053097">
    <property type="component" value="Unassembled WGS sequence"/>
</dbReference>
<dbReference type="STRING" id="2015173.A0A026WBP5"/>
<evidence type="ECO:0000313" key="5">
    <source>
        <dbReference type="EMBL" id="EZA53502.1"/>
    </source>
</evidence>
<feature type="domain" description="GST N-terminal" evidence="3">
    <location>
        <begin position="18"/>
        <end position="97"/>
    </location>
</feature>
<name>A0A026WBP5_OOCBI</name>
<dbReference type="OrthoDB" id="4951845at2759"/>
<dbReference type="PANTHER" id="PTHR43968">
    <property type="match status" value="1"/>
</dbReference>
<dbReference type="InterPro" id="IPR040079">
    <property type="entry name" value="Glutathione_S-Trfase"/>
</dbReference>
<gene>
    <name evidence="5" type="ORF">X777_06976</name>
</gene>
<keyword evidence="5" id="KW-0808">Transferase</keyword>
<accession>A0A026WBP5</accession>
<dbReference type="SUPFAM" id="SSF47616">
    <property type="entry name" value="GST C-terminal domain-like"/>
    <property type="match status" value="1"/>
</dbReference>
<evidence type="ECO:0000259" key="4">
    <source>
        <dbReference type="PROSITE" id="PS50405"/>
    </source>
</evidence>
<dbReference type="InterPro" id="IPR036249">
    <property type="entry name" value="Thioredoxin-like_sf"/>
</dbReference>
<dbReference type="SFLD" id="SFLDG00358">
    <property type="entry name" value="Main_(cytGST)"/>
    <property type="match status" value="1"/>
</dbReference>
<evidence type="ECO:0000259" key="3">
    <source>
        <dbReference type="PROSITE" id="PS50404"/>
    </source>
</evidence>
<dbReference type="FunFam" id="1.20.1050.10:FF:000009">
    <property type="entry name" value="Glutathione S-transferase omega-1"/>
    <property type="match status" value="1"/>
</dbReference>
<dbReference type="GO" id="GO:0005737">
    <property type="term" value="C:cytoplasm"/>
    <property type="evidence" value="ECO:0007669"/>
    <property type="project" value="InterPro"/>
</dbReference>
<reference evidence="5 6" key="1">
    <citation type="journal article" date="2014" name="Curr. Biol.">
        <title>The genome of the clonal raider ant Cerapachys biroi.</title>
        <authorList>
            <person name="Oxley P.R."/>
            <person name="Ji L."/>
            <person name="Fetter-Pruneda I."/>
            <person name="McKenzie S.K."/>
            <person name="Li C."/>
            <person name="Hu H."/>
            <person name="Zhang G."/>
            <person name="Kronauer D.J."/>
        </authorList>
    </citation>
    <scope>NUCLEOTIDE SEQUENCE [LARGE SCALE GENOMIC DNA]</scope>
</reference>
<sequence length="239" mass="27887">MSTKHLSTGSVQPPLVPGKIRLYSMRFCPYAQRTHLVLDAKQIPYDVVYINLKSKPEWFAEKNPLGKVPCIELKNGETLSESLITADYLDEVYPENKLYPSNPLAKAKDKLLIVRFDEVKAIMYKLGYQELDTISEVFNEFLTSLEVYERELEQRRTPFFGGNKPGMLDLMIWPWCERADVIRILSGEHFVLPRERFRRLLEWRAAMKDDSAVRVSYQDAETHAKYRRTYLAGVPQYDL</sequence>
<dbReference type="GO" id="GO:0006749">
    <property type="term" value="P:glutathione metabolic process"/>
    <property type="evidence" value="ECO:0007669"/>
    <property type="project" value="TreeGrafter"/>
</dbReference>
<dbReference type="InterPro" id="IPR050983">
    <property type="entry name" value="GST_Omega/HSP26"/>
</dbReference>
<comment type="similarity">
    <text evidence="1">Belongs to the GST superfamily. Omega family.</text>
</comment>
<dbReference type="CDD" id="cd03055">
    <property type="entry name" value="GST_N_Omega"/>
    <property type="match status" value="1"/>
</dbReference>
<dbReference type="FunFam" id="3.40.30.10:FF:000123">
    <property type="entry name" value="Glutathione transferase o1"/>
    <property type="match status" value="1"/>
</dbReference>
<evidence type="ECO:0000313" key="6">
    <source>
        <dbReference type="Proteomes" id="UP000053097"/>
    </source>
</evidence>
<evidence type="ECO:0000256" key="2">
    <source>
        <dbReference type="ARBA" id="ARBA00023002"/>
    </source>
</evidence>
<keyword evidence="2" id="KW-0560">Oxidoreductase</keyword>
<dbReference type="Gene3D" id="1.20.1050.10">
    <property type="match status" value="1"/>
</dbReference>
<dbReference type="InterPro" id="IPR005442">
    <property type="entry name" value="GST_omega"/>
</dbReference>
<feature type="domain" description="GST C-terminal" evidence="4">
    <location>
        <begin position="102"/>
        <end position="231"/>
    </location>
</feature>
<dbReference type="InterPro" id="IPR036282">
    <property type="entry name" value="Glutathione-S-Trfase_C_sf"/>
</dbReference>
<proteinExistence type="inferred from homology"/>
<dbReference type="PRINTS" id="PR01625">
    <property type="entry name" value="GSTRNSFRASEO"/>
</dbReference>
<dbReference type="PANTHER" id="PTHR43968:SF6">
    <property type="entry name" value="GLUTATHIONE S-TRANSFERASE OMEGA"/>
    <property type="match status" value="1"/>
</dbReference>
<dbReference type="GO" id="GO:0004364">
    <property type="term" value="F:glutathione transferase activity"/>
    <property type="evidence" value="ECO:0007669"/>
    <property type="project" value="InterPro"/>
</dbReference>
<keyword evidence="6" id="KW-1185">Reference proteome</keyword>